<sequence>MTHVSQNSFSIEFFPPKGPKGAARLDKARTRLATLGPDFFSVTFGAGGTTRSGTLETVNRTMETTGIPTAPHLSCIEGTHDSINELLDSYKAAGVERIVALRGDMPEGMEKPGVFSYANELVAHIKQRHGNDFHIEVGCYPEYHPQANSPADDIDNFVRKVQAGADSAMTQYFYNADAYFNFVEEVAAQNIDIPIVPGIMPIVDFGQVSRFSAMCGADIPRWIRQKMEGYGDDKASVQAFGREVVARMCEQLLAGGAPGLHFYSLNKAQPTMDLWQDLGLPTPSSRTAEAG</sequence>
<dbReference type="STRING" id="1033802.SSPSH_001166"/>
<dbReference type="GO" id="GO:0071949">
    <property type="term" value="F:FAD binding"/>
    <property type="evidence" value="ECO:0007669"/>
    <property type="project" value="TreeGrafter"/>
</dbReference>
<comment type="cofactor">
    <cofactor evidence="1 12">
        <name>FAD</name>
        <dbReference type="ChEBI" id="CHEBI:57692"/>
    </cofactor>
</comment>
<protein>
    <recommendedName>
        <fullName evidence="12">Methylenetetrahydrofolate reductase</fullName>
        <ecNumber evidence="12">1.5.1.54</ecNumber>
    </recommendedName>
</protein>
<evidence type="ECO:0000313" key="14">
    <source>
        <dbReference type="Proteomes" id="UP000006242"/>
    </source>
</evidence>
<dbReference type="GO" id="GO:0106312">
    <property type="term" value="F:methylenetetrahydrofolate reductase (NADH) activity"/>
    <property type="evidence" value="ECO:0007669"/>
    <property type="project" value="UniProtKB-EC"/>
</dbReference>
<keyword evidence="7 12" id="KW-0560">Oxidoreductase</keyword>
<dbReference type="PANTHER" id="PTHR45754:SF3">
    <property type="entry name" value="METHYLENETETRAHYDROFOLATE REDUCTASE (NADPH)"/>
    <property type="match status" value="1"/>
</dbReference>
<dbReference type="eggNOG" id="COG0685">
    <property type="taxonomic scope" value="Bacteria"/>
</dbReference>
<evidence type="ECO:0000256" key="2">
    <source>
        <dbReference type="ARBA" id="ARBA00004777"/>
    </source>
</evidence>
<evidence type="ECO:0000313" key="13">
    <source>
        <dbReference type="EMBL" id="ERJ19705.1"/>
    </source>
</evidence>
<keyword evidence="14" id="KW-1185">Reference proteome</keyword>
<comment type="caution">
    <text evidence="13">The sequence shown here is derived from an EMBL/GenBank/DDBJ whole genome shotgun (WGS) entry which is preliminary data.</text>
</comment>
<dbReference type="EMBL" id="AFNV02000007">
    <property type="protein sequence ID" value="ERJ19705.1"/>
    <property type="molecule type" value="Genomic_DNA"/>
</dbReference>
<reference evidence="13 14" key="2">
    <citation type="journal article" date="2013" name="PLoS ONE">
        <title>INDIGO - INtegrated Data Warehouse of MIcrobial GenOmes with Examples from the Red Sea Extremophiles.</title>
        <authorList>
            <person name="Alam I."/>
            <person name="Antunes A."/>
            <person name="Kamau A.A."/>
            <person name="Ba Alawi W."/>
            <person name="Kalkatawi M."/>
            <person name="Stingl U."/>
            <person name="Bajic V.B."/>
        </authorList>
    </citation>
    <scope>NUCLEOTIDE SEQUENCE [LARGE SCALE GENOMIC DNA]</scope>
    <source>
        <strain evidence="13 14">E1L3A</strain>
    </source>
</reference>
<keyword evidence="4" id="KW-0028">Amino-acid biosynthesis</keyword>
<dbReference type="EC" id="1.5.1.54" evidence="12"/>
<reference evidence="13 14" key="1">
    <citation type="journal article" date="2011" name="J. Bacteriol.">
        <title>Genome sequence of Salinisphaera shabanensis, a gammaproteobacterium from the harsh, variable environment of the brine-seawater interface of the Shaban Deep in the Red Sea.</title>
        <authorList>
            <person name="Antunes A."/>
            <person name="Alam I."/>
            <person name="Bajic V.B."/>
            <person name="Stingl U."/>
        </authorList>
    </citation>
    <scope>NUCLEOTIDE SEQUENCE [LARGE SCALE GENOMIC DNA]</scope>
    <source>
        <strain evidence="13 14">E1L3A</strain>
    </source>
</reference>
<evidence type="ECO:0000256" key="5">
    <source>
        <dbReference type="ARBA" id="ARBA00022630"/>
    </source>
</evidence>
<dbReference type="InterPro" id="IPR029041">
    <property type="entry name" value="FAD-linked_oxidoreductase-like"/>
</dbReference>
<accession>U2EPH0</accession>
<dbReference type="Pfam" id="PF02219">
    <property type="entry name" value="MTHFR"/>
    <property type="match status" value="1"/>
</dbReference>
<evidence type="ECO:0000256" key="3">
    <source>
        <dbReference type="ARBA" id="ARBA00006743"/>
    </source>
</evidence>
<dbReference type="OrthoDB" id="9812555at2"/>
<evidence type="ECO:0000256" key="6">
    <source>
        <dbReference type="ARBA" id="ARBA00022827"/>
    </source>
</evidence>
<comment type="similarity">
    <text evidence="3 12">Belongs to the methylenetetrahydrofolate reductase family.</text>
</comment>
<dbReference type="GO" id="GO:0009086">
    <property type="term" value="P:methionine biosynthetic process"/>
    <property type="evidence" value="ECO:0007669"/>
    <property type="project" value="UniProtKB-KW"/>
</dbReference>
<dbReference type="CDD" id="cd00537">
    <property type="entry name" value="MTHFR"/>
    <property type="match status" value="1"/>
</dbReference>
<dbReference type="Proteomes" id="UP000006242">
    <property type="component" value="Unassembled WGS sequence"/>
</dbReference>
<comment type="pathway">
    <text evidence="2 12">One-carbon metabolism; tetrahydrofolate interconversion.</text>
</comment>
<evidence type="ECO:0000256" key="1">
    <source>
        <dbReference type="ARBA" id="ARBA00001974"/>
    </source>
</evidence>
<evidence type="ECO:0000256" key="4">
    <source>
        <dbReference type="ARBA" id="ARBA00022605"/>
    </source>
</evidence>
<keyword evidence="5 12" id="KW-0285">Flavoprotein</keyword>
<dbReference type="InterPro" id="IPR004620">
    <property type="entry name" value="MTHF_reductase_bac"/>
</dbReference>
<keyword evidence="8" id="KW-0520">NAD</keyword>
<dbReference type="SUPFAM" id="SSF51730">
    <property type="entry name" value="FAD-linked oxidoreductase"/>
    <property type="match status" value="1"/>
</dbReference>
<evidence type="ECO:0000256" key="9">
    <source>
        <dbReference type="ARBA" id="ARBA00023167"/>
    </source>
</evidence>
<keyword evidence="6 12" id="KW-0274">FAD</keyword>
<evidence type="ECO:0000256" key="12">
    <source>
        <dbReference type="RuleBase" id="RU003862"/>
    </source>
</evidence>
<dbReference type="NCBIfam" id="TIGR00676">
    <property type="entry name" value="fadh2"/>
    <property type="match status" value="1"/>
</dbReference>
<evidence type="ECO:0000256" key="10">
    <source>
        <dbReference type="ARBA" id="ARBA00034478"/>
    </source>
</evidence>
<dbReference type="PANTHER" id="PTHR45754">
    <property type="entry name" value="METHYLENETETRAHYDROFOLATE REDUCTASE"/>
    <property type="match status" value="1"/>
</dbReference>
<name>U2EPH0_9GAMM</name>
<organism evidence="13 14">
    <name type="scientific">Salinisphaera shabanensis E1L3A</name>
    <dbReference type="NCBI Taxonomy" id="1033802"/>
    <lineage>
        <taxon>Bacteria</taxon>
        <taxon>Pseudomonadati</taxon>
        <taxon>Pseudomonadota</taxon>
        <taxon>Gammaproteobacteria</taxon>
        <taxon>Salinisphaerales</taxon>
        <taxon>Salinisphaeraceae</taxon>
        <taxon>Salinisphaera</taxon>
    </lineage>
</organism>
<dbReference type="GO" id="GO:0005829">
    <property type="term" value="C:cytosol"/>
    <property type="evidence" value="ECO:0007669"/>
    <property type="project" value="InterPro"/>
</dbReference>
<dbReference type="Gene3D" id="3.20.20.220">
    <property type="match status" value="1"/>
</dbReference>
<dbReference type="UniPathway" id="UPA00193"/>
<gene>
    <name evidence="13" type="primary">metF</name>
    <name evidence="13" type="ORF">SSPSH_001166</name>
</gene>
<evidence type="ECO:0000256" key="8">
    <source>
        <dbReference type="ARBA" id="ARBA00023027"/>
    </source>
</evidence>
<keyword evidence="9" id="KW-0486">Methionine biosynthesis</keyword>
<evidence type="ECO:0000256" key="11">
    <source>
        <dbReference type="ARBA" id="ARBA00048628"/>
    </source>
</evidence>
<comment type="catalytic activity">
    <reaction evidence="11">
        <text>(6S)-5-methyl-5,6,7,8-tetrahydrofolate + NAD(+) = (6R)-5,10-methylene-5,6,7,8-tetrahydrofolate + NADH + H(+)</text>
        <dbReference type="Rhea" id="RHEA:19821"/>
        <dbReference type="ChEBI" id="CHEBI:15378"/>
        <dbReference type="ChEBI" id="CHEBI:15636"/>
        <dbReference type="ChEBI" id="CHEBI:18608"/>
        <dbReference type="ChEBI" id="CHEBI:57540"/>
        <dbReference type="ChEBI" id="CHEBI:57945"/>
        <dbReference type="EC" id="1.5.1.54"/>
    </reaction>
    <physiologicalReaction direction="right-to-left" evidence="11">
        <dbReference type="Rhea" id="RHEA:19823"/>
    </physiologicalReaction>
</comment>
<comment type="pathway">
    <text evidence="10">Amino-acid biosynthesis; L-methionine biosynthesis via de novo pathway.</text>
</comment>
<proteinExistence type="inferred from homology"/>
<evidence type="ECO:0000256" key="7">
    <source>
        <dbReference type="ARBA" id="ARBA00023002"/>
    </source>
</evidence>
<dbReference type="InterPro" id="IPR003171">
    <property type="entry name" value="Mehydrof_redctse-like"/>
</dbReference>
<dbReference type="AlphaFoldDB" id="U2EPH0"/>
<dbReference type="GO" id="GO:0035999">
    <property type="term" value="P:tetrahydrofolate interconversion"/>
    <property type="evidence" value="ECO:0007669"/>
    <property type="project" value="UniProtKB-UniPathway"/>
</dbReference>